<evidence type="ECO:0000256" key="4">
    <source>
        <dbReference type="ARBA" id="ARBA00022723"/>
    </source>
</evidence>
<evidence type="ECO:0000259" key="9">
    <source>
        <dbReference type="PROSITE" id="PS51790"/>
    </source>
</evidence>
<dbReference type="InterPro" id="IPR028427">
    <property type="entry name" value="Met_Sox_Rdtase_MsrB"/>
</dbReference>
<dbReference type="InterPro" id="IPR002579">
    <property type="entry name" value="Met_Sox_Rdtase_MsrB_dom"/>
</dbReference>
<evidence type="ECO:0000256" key="7">
    <source>
        <dbReference type="ARBA" id="ARBA00048488"/>
    </source>
</evidence>
<comment type="similarity">
    <text evidence="2">Belongs to the MsrB Met sulfoxide reductase family.</text>
</comment>
<dbReference type="PROSITE" id="PS51790">
    <property type="entry name" value="MSRB"/>
    <property type="match status" value="1"/>
</dbReference>
<dbReference type="GO" id="GO:0005737">
    <property type="term" value="C:cytoplasm"/>
    <property type="evidence" value="ECO:0007669"/>
    <property type="project" value="TreeGrafter"/>
</dbReference>
<feature type="domain" description="MsrB" evidence="9">
    <location>
        <begin position="3"/>
        <end position="124"/>
    </location>
</feature>
<evidence type="ECO:0000313" key="11">
    <source>
        <dbReference type="Proteomes" id="UP000176493"/>
    </source>
</evidence>
<keyword evidence="5" id="KW-0862">Zinc</keyword>
<sequence>MQNDELKKKLTPEQYHVTQEKGTEAPFSGRFVNHREKGMYRCIVCGALLFPSDAKFDSGTGWPSFEQAISGAIVQVLDTSQGMPRTEITCAKCAAHLGHVFDDSPTKTGKRYCVSSCSLDFSSSEDTRGRHAE</sequence>
<accession>A0A1G2MHA5</accession>
<comment type="caution">
    <text evidence="10">The sequence shown here is derived from an EMBL/GenBank/DDBJ whole genome shotgun (WGS) entry which is preliminary data.</text>
</comment>
<keyword evidence="4" id="KW-0479">Metal-binding</keyword>
<dbReference type="EC" id="1.8.4.12" evidence="3"/>
<reference evidence="10 11" key="1">
    <citation type="journal article" date="2016" name="Nat. Commun.">
        <title>Thousands of microbial genomes shed light on interconnected biogeochemical processes in an aquifer system.</title>
        <authorList>
            <person name="Anantharaman K."/>
            <person name="Brown C.T."/>
            <person name="Hug L.A."/>
            <person name="Sharon I."/>
            <person name="Castelle C.J."/>
            <person name="Probst A.J."/>
            <person name="Thomas B.C."/>
            <person name="Singh A."/>
            <person name="Wilkins M.J."/>
            <person name="Karaoz U."/>
            <person name="Brodie E.L."/>
            <person name="Williams K.H."/>
            <person name="Hubbard S.S."/>
            <person name="Banfield J.F."/>
        </authorList>
    </citation>
    <scope>NUCLEOTIDE SEQUENCE [LARGE SCALE GENOMIC DNA]</scope>
</reference>
<dbReference type="GO" id="GO:0046872">
    <property type="term" value="F:metal ion binding"/>
    <property type="evidence" value="ECO:0007669"/>
    <property type="project" value="UniProtKB-KW"/>
</dbReference>
<comment type="cofactor">
    <cofactor evidence="1">
        <name>Zn(2+)</name>
        <dbReference type="ChEBI" id="CHEBI:29105"/>
    </cofactor>
</comment>
<evidence type="ECO:0000256" key="6">
    <source>
        <dbReference type="ARBA" id="ARBA00023002"/>
    </source>
</evidence>
<dbReference type="PANTHER" id="PTHR10173:SF37">
    <property type="entry name" value="METHIONINE-R-SULFOXIDE REDUCTASE B2, MITOCHONDRIAL"/>
    <property type="match status" value="1"/>
</dbReference>
<evidence type="ECO:0000313" key="10">
    <source>
        <dbReference type="EMBL" id="OHA23237.1"/>
    </source>
</evidence>
<dbReference type="EMBL" id="MHRJ01000012">
    <property type="protein sequence ID" value="OHA23237.1"/>
    <property type="molecule type" value="Genomic_DNA"/>
</dbReference>
<name>A0A1G2MHA5_9BACT</name>
<organism evidence="10 11">
    <name type="scientific">Candidatus Taylorbacteria bacterium RIFCSPHIGHO2_02_49_25</name>
    <dbReference type="NCBI Taxonomy" id="1802305"/>
    <lineage>
        <taxon>Bacteria</taxon>
        <taxon>Candidatus Tayloriibacteriota</taxon>
    </lineage>
</organism>
<protein>
    <recommendedName>
        <fullName evidence="3">peptide-methionine (R)-S-oxide reductase</fullName>
        <ecNumber evidence="3">1.8.4.12</ecNumber>
    </recommendedName>
</protein>
<dbReference type="Proteomes" id="UP000176493">
    <property type="component" value="Unassembled WGS sequence"/>
</dbReference>
<dbReference type="Pfam" id="PF01641">
    <property type="entry name" value="SelR"/>
    <property type="match status" value="1"/>
</dbReference>
<dbReference type="PANTHER" id="PTHR10173">
    <property type="entry name" value="METHIONINE SULFOXIDE REDUCTASE"/>
    <property type="match status" value="1"/>
</dbReference>
<gene>
    <name evidence="10" type="ORF">A2W52_02330</name>
</gene>
<dbReference type="Gene3D" id="2.170.150.20">
    <property type="entry name" value="Peptide methionine sulfoxide reductase"/>
    <property type="match status" value="1"/>
</dbReference>
<dbReference type="GO" id="GO:0006979">
    <property type="term" value="P:response to oxidative stress"/>
    <property type="evidence" value="ECO:0007669"/>
    <property type="project" value="InterPro"/>
</dbReference>
<keyword evidence="6" id="KW-0560">Oxidoreductase</keyword>
<dbReference type="FunFam" id="2.170.150.20:FF:000001">
    <property type="entry name" value="Peptide methionine sulfoxide reductase MsrB"/>
    <property type="match status" value="1"/>
</dbReference>
<dbReference type="AlphaFoldDB" id="A0A1G2MHA5"/>
<evidence type="ECO:0000256" key="5">
    <source>
        <dbReference type="ARBA" id="ARBA00022833"/>
    </source>
</evidence>
<evidence type="ECO:0000256" key="8">
    <source>
        <dbReference type="SAM" id="MobiDB-lite"/>
    </source>
</evidence>
<dbReference type="GO" id="GO:0030091">
    <property type="term" value="P:protein repair"/>
    <property type="evidence" value="ECO:0007669"/>
    <property type="project" value="InterPro"/>
</dbReference>
<comment type="catalytic activity">
    <reaction evidence="7">
        <text>L-methionyl-[protein] + [thioredoxin]-disulfide + H2O = L-methionyl-(R)-S-oxide-[protein] + [thioredoxin]-dithiol</text>
        <dbReference type="Rhea" id="RHEA:24164"/>
        <dbReference type="Rhea" id="RHEA-COMP:10698"/>
        <dbReference type="Rhea" id="RHEA-COMP:10700"/>
        <dbReference type="Rhea" id="RHEA-COMP:12313"/>
        <dbReference type="Rhea" id="RHEA-COMP:12314"/>
        <dbReference type="ChEBI" id="CHEBI:15377"/>
        <dbReference type="ChEBI" id="CHEBI:16044"/>
        <dbReference type="ChEBI" id="CHEBI:29950"/>
        <dbReference type="ChEBI" id="CHEBI:45764"/>
        <dbReference type="ChEBI" id="CHEBI:50058"/>
        <dbReference type="EC" id="1.8.4.12"/>
    </reaction>
</comment>
<dbReference type="GO" id="GO:0033743">
    <property type="term" value="F:peptide-methionine (R)-S-oxide reductase activity"/>
    <property type="evidence" value="ECO:0007669"/>
    <property type="project" value="UniProtKB-EC"/>
</dbReference>
<proteinExistence type="inferred from homology"/>
<evidence type="ECO:0000256" key="1">
    <source>
        <dbReference type="ARBA" id="ARBA00001947"/>
    </source>
</evidence>
<evidence type="ECO:0000256" key="2">
    <source>
        <dbReference type="ARBA" id="ARBA00007174"/>
    </source>
</evidence>
<evidence type="ECO:0000256" key="3">
    <source>
        <dbReference type="ARBA" id="ARBA00012499"/>
    </source>
</evidence>
<feature type="region of interest" description="Disordered" evidence="8">
    <location>
        <begin position="1"/>
        <end position="21"/>
    </location>
</feature>
<dbReference type="NCBIfam" id="TIGR00357">
    <property type="entry name" value="peptide-methionine (R)-S-oxide reductase MsrB"/>
    <property type="match status" value="1"/>
</dbReference>
<dbReference type="SUPFAM" id="SSF51316">
    <property type="entry name" value="Mss4-like"/>
    <property type="match status" value="1"/>
</dbReference>
<dbReference type="InterPro" id="IPR011057">
    <property type="entry name" value="Mss4-like_sf"/>
</dbReference>
<feature type="compositionally biased region" description="Basic and acidic residues" evidence="8">
    <location>
        <begin position="1"/>
        <end position="11"/>
    </location>
</feature>